<feature type="region of interest" description="Disordered" evidence="2">
    <location>
        <begin position="28"/>
        <end position="72"/>
    </location>
</feature>
<evidence type="ECO:0000256" key="2">
    <source>
        <dbReference type="SAM" id="MobiDB-lite"/>
    </source>
</evidence>
<dbReference type="PANTHER" id="PTHR46326">
    <property type="entry name" value="ZINC FINGER PROTEIN ZAT1-RELATED"/>
    <property type="match status" value="1"/>
</dbReference>
<evidence type="ECO:0000313" key="4">
    <source>
        <dbReference type="EMBL" id="CAI9292301.1"/>
    </source>
</evidence>
<dbReference type="PANTHER" id="PTHR46326:SF2">
    <property type="entry name" value="ZINC FINGER PROTEIN ZAT1-RELATED"/>
    <property type="match status" value="1"/>
</dbReference>
<dbReference type="InterPro" id="IPR036236">
    <property type="entry name" value="Znf_C2H2_sf"/>
</dbReference>
<dbReference type="EMBL" id="OX465083">
    <property type="protein sequence ID" value="CAI9292301.1"/>
    <property type="molecule type" value="Genomic_DNA"/>
</dbReference>
<dbReference type="Proteomes" id="UP001177003">
    <property type="component" value="Chromosome 7"/>
</dbReference>
<feature type="compositionally biased region" description="Acidic residues" evidence="2">
    <location>
        <begin position="200"/>
        <end position="215"/>
    </location>
</feature>
<keyword evidence="1" id="KW-0479">Metal-binding</keyword>
<feature type="domain" description="C2H2-type" evidence="3">
    <location>
        <begin position="233"/>
        <end position="260"/>
    </location>
</feature>
<dbReference type="PROSITE" id="PS50157">
    <property type="entry name" value="ZINC_FINGER_C2H2_2"/>
    <property type="match status" value="3"/>
</dbReference>
<dbReference type="GO" id="GO:0006355">
    <property type="term" value="P:regulation of DNA-templated transcription"/>
    <property type="evidence" value="ECO:0007669"/>
    <property type="project" value="InterPro"/>
</dbReference>
<accession>A0AA36EDD2</accession>
<evidence type="ECO:0000259" key="3">
    <source>
        <dbReference type="PROSITE" id="PS50157"/>
    </source>
</evidence>
<dbReference type="Gene3D" id="3.30.160.60">
    <property type="entry name" value="Classic Zinc Finger"/>
    <property type="match status" value="1"/>
</dbReference>
<sequence>MEKHNCKLCLKSFANGRALGGHMRSHMVNLNVTPKPPPPSSPPFSSSEEDEDDGDDNLYGLRENPKKSLQLDDPEFAFPGALTVTLTTAAAAGGGGVVGGGSVQDRESETETSKKATVRRRSKRIRRQETSWLGDQQHFHELTRNKNQNQWQYLKKSKIFKPCTKTAESSTPEPVSSISDTSPEEDVAYCLMMLSRDKWTDEEEDREHEESDNESESDRDIINVKRTPTRAKYRCETCNKVFRSYQALGGHRASHKKIKQSHHDNNHQTQNVAMEDKIHECPVCFKVFASGQALGGHKRSHVTASSASMAAAKPVAKQSINLIDLNLPAPIDEEDDEMSQIEVSVVSNGEFVITPLMEISH</sequence>
<feature type="compositionally biased region" description="Basic and acidic residues" evidence="2">
    <location>
        <begin position="104"/>
        <end position="114"/>
    </location>
</feature>
<dbReference type="SMART" id="SM00355">
    <property type="entry name" value="ZnF_C2H2"/>
    <property type="match status" value="3"/>
</dbReference>
<reference evidence="4" key="1">
    <citation type="submission" date="2023-04" db="EMBL/GenBank/DDBJ databases">
        <authorList>
            <person name="Vijverberg K."/>
            <person name="Xiong W."/>
            <person name="Schranz E."/>
        </authorList>
    </citation>
    <scope>NUCLEOTIDE SEQUENCE</scope>
</reference>
<dbReference type="SUPFAM" id="SSF57667">
    <property type="entry name" value="beta-beta-alpha zinc fingers"/>
    <property type="match status" value="2"/>
</dbReference>
<feature type="domain" description="C2H2-type" evidence="3">
    <location>
        <begin position="279"/>
        <end position="306"/>
    </location>
</feature>
<dbReference type="InterPro" id="IPR044303">
    <property type="entry name" value="ZAT1/4/9"/>
</dbReference>
<feature type="region of interest" description="Disordered" evidence="2">
    <location>
        <begin position="200"/>
        <end position="225"/>
    </location>
</feature>
<keyword evidence="1" id="KW-0863">Zinc-finger</keyword>
<dbReference type="InterPro" id="IPR013087">
    <property type="entry name" value="Znf_C2H2_type"/>
</dbReference>
<feature type="compositionally biased region" description="Acidic residues" evidence="2">
    <location>
        <begin position="47"/>
        <end position="56"/>
    </location>
</feature>
<dbReference type="GO" id="GO:0008270">
    <property type="term" value="F:zinc ion binding"/>
    <property type="evidence" value="ECO:0007669"/>
    <property type="project" value="UniProtKB-KW"/>
</dbReference>
<name>A0AA36EDD2_LACSI</name>
<dbReference type="Pfam" id="PF13912">
    <property type="entry name" value="zf-C2H2_6"/>
    <property type="match status" value="3"/>
</dbReference>
<evidence type="ECO:0000313" key="5">
    <source>
        <dbReference type="Proteomes" id="UP001177003"/>
    </source>
</evidence>
<feature type="compositionally biased region" description="Basic residues" evidence="2">
    <location>
        <begin position="116"/>
        <end position="126"/>
    </location>
</feature>
<feature type="compositionally biased region" description="Gly residues" evidence="2">
    <location>
        <begin position="92"/>
        <end position="102"/>
    </location>
</feature>
<feature type="domain" description="C2H2-type" evidence="3">
    <location>
        <begin position="4"/>
        <end position="26"/>
    </location>
</feature>
<feature type="region of interest" description="Disordered" evidence="2">
    <location>
        <begin position="92"/>
        <end position="129"/>
    </location>
</feature>
<keyword evidence="5" id="KW-1185">Reference proteome</keyword>
<organism evidence="4 5">
    <name type="scientific">Lactuca saligna</name>
    <name type="common">Willowleaf lettuce</name>
    <dbReference type="NCBI Taxonomy" id="75948"/>
    <lineage>
        <taxon>Eukaryota</taxon>
        <taxon>Viridiplantae</taxon>
        <taxon>Streptophyta</taxon>
        <taxon>Embryophyta</taxon>
        <taxon>Tracheophyta</taxon>
        <taxon>Spermatophyta</taxon>
        <taxon>Magnoliopsida</taxon>
        <taxon>eudicotyledons</taxon>
        <taxon>Gunneridae</taxon>
        <taxon>Pentapetalae</taxon>
        <taxon>asterids</taxon>
        <taxon>campanulids</taxon>
        <taxon>Asterales</taxon>
        <taxon>Asteraceae</taxon>
        <taxon>Cichorioideae</taxon>
        <taxon>Cichorieae</taxon>
        <taxon>Lactucinae</taxon>
        <taxon>Lactuca</taxon>
    </lineage>
</organism>
<dbReference type="PROSITE" id="PS00028">
    <property type="entry name" value="ZINC_FINGER_C2H2_1"/>
    <property type="match status" value="3"/>
</dbReference>
<proteinExistence type="predicted"/>
<evidence type="ECO:0000256" key="1">
    <source>
        <dbReference type="PROSITE-ProRule" id="PRU00042"/>
    </source>
</evidence>
<keyword evidence="1" id="KW-0862">Zinc</keyword>
<protein>
    <recommendedName>
        <fullName evidence="3">C2H2-type domain-containing protein</fullName>
    </recommendedName>
</protein>
<dbReference type="AlphaFoldDB" id="A0AA36EDD2"/>
<gene>
    <name evidence="4" type="ORF">LSALG_LOCUS31383</name>
</gene>